<evidence type="ECO:0000256" key="4">
    <source>
        <dbReference type="ARBA" id="ARBA00022989"/>
    </source>
</evidence>
<dbReference type="Pfam" id="PF00939">
    <property type="entry name" value="Na_sulph_symp"/>
    <property type="match status" value="1"/>
</dbReference>
<dbReference type="InterPro" id="IPR001898">
    <property type="entry name" value="SLC13A/DASS"/>
</dbReference>
<evidence type="ECO:0000256" key="5">
    <source>
        <dbReference type="ARBA" id="ARBA00023136"/>
    </source>
</evidence>
<evidence type="ECO:0000256" key="1">
    <source>
        <dbReference type="ARBA" id="ARBA00004141"/>
    </source>
</evidence>
<dbReference type="EMBL" id="MTBM01000009">
    <property type="protein sequence ID" value="OSI09811.1"/>
    <property type="molecule type" value="Genomic_DNA"/>
</dbReference>
<reference evidence="7 8" key="1">
    <citation type="submission" date="2017-01" db="EMBL/GenBank/DDBJ databases">
        <authorList>
            <person name="Wolfgang W.J."/>
            <person name="Cole J."/>
            <person name="Wroblewski D."/>
            <person name="Mcginnis J."/>
            <person name="Musser K.A."/>
        </authorList>
    </citation>
    <scope>NUCLEOTIDE SEQUENCE [LARGE SCALE GENOMIC DNA]</scope>
    <source>
        <strain evidence="7 8">DSM 21643</strain>
    </source>
</reference>
<feature type="transmembrane region" description="Helical" evidence="6">
    <location>
        <begin position="337"/>
        <end position="355"/>
    </location>
</feature>
<feature type="transmembrane region" description="Helical" evidence="6">
    <location>
        <begin position="419"/>
        <end position="438"/>
    </location>
</feature>
<feature type="transmembrane region" description="Helical" evidence="6">
    <location>
        <begin position="165"/>
        <end position="184"/>
    </location>
</feature>
<feature type="transmembrane region" description="Helical" evidence="6">
    <location>
        <begin position="459"/>
        <end position="478"/>
    </location>
</feature>
<feature type="transmembrane region" description="Helical" evidence="6">
    <location>
        <begin position="137"/>
        <end position="159"/>
    </location>
</feature>
<feature type="transmembrane region" description="Helical" evidence="6">
    <location>
        <begin position="67"/>
        <end position="93"/>
    </location>
</feature>
<feature type="transmembrane region" description="Helical" evidence="6">
    <location>
        <begin position="396"/>
        <end position="413"/>
    </location>
</feature>
<dbReference type="NCBIfam" id="TIGR00785">
    <property type="entry name" value="dass"/>
    <property type="match status" value="1"/>
</dbReference>
<feature type="transmembrane region" description="Helical" evidence="6">
    <location>
        <begin position="113"/>
        <end position="130"/>
    </location>
</feature>
<accession>A0ABX3WD77</accession>
<feature type="transmembrane region" description="Helical" evidence="6">
    <location>
        <begin position="367"/>
        <end position="389"/>
    </location>
</feature>
<comment type="subcellular location">
    <subcellularLocation>
        <location evidence="1">Membrane</location>
        <topology evidence="1">Multi-pass membrane protein</topology>
    </subcellularLocation>
</comment>
<dbReference type="CDD" id="cd01115">
    <property type="entry name" value="SLC13_permease"/>
    <property type="match status" value="1"/>
</dbReference>
<sequence>MIFDNVSQDKNMAPDKQQRPENIELLSAQAPITDFRGLITTIIAAVICFGIYHILPYEATANKGIAVLLFVAILWFTEAVHITVTALMVPILAVVLGFPEMDIKKAMSSFADPIIYIFFGGFALAAALHMQRLDRKIAVWLLSLSGGNMKAAVLMLFAVTAFLSMWISNTATAAMMLPLAMGMMDHLDKEKERKTYVFVLLGIAYCASIGGLGTIVGSPPNAIAAKALDLDFAGWMKMGLPMMLLILPLMLFALYIILRPNLSERVEVKAEHIPWTLHRVIAMLIFIAAAVAWVFSSKLKASFGIANPDTVIALTAAVAVVVFGVARWKEVARNTDWGVLMLFGGGIALSNLLKVSGASLALGQQLATAFVVAHPLVVIFAVAAFIIFLTEFTSNTASAALLVPIFASIATQMGLPKEVLVFVIGIGASCAFMLPVATPPNAIVFGTGLIKQKEMMRTGVLLNILCIVLVAAWAYAFYA</sequence>
<feature type="transmembrane region" description="Helical" evidence="6">
    <location>
        <begin position="238"/>
        <end position="257"/>
    </location>
</feature>
<feature type="transmembrane region" description="Helical" evidence="6">
    <location>
        <begin position="277"/>
        <end position="295"/>
    </location>
</feature>
<keyword evidence="8" id="KW-1185">Reference proteome</keyword>
<evidence type="ECO:0000256" key="6">
    <source>
        <dbReference type="SAM" id="Phobius"/>
    </source>
</evidence>
<keyword evidence="4 6" id="KW-1133">Transmembrane helix</keyword>
<gene>
    <name evidence="7" type="ORF">BWD10_07450</name>
</gene>
<comment type="caution">
    <text evidence="7">The sequence shown here is derived from an EMBL/GenBank/DDBJ whole genome shotgun (WGS) entry which is preliminary data.</text>
</comment>
<evidence type="ECO:0000256" key="3">
    <source>
        <dbReference type="ARBA" id="ARBA00022692"/>
    </source>
</evidence>
<dbReference type="Proteomes" id="UP000193466">
    <property type="component" value="Unassembled WGS sequence"/>
</dbReference>
<name>A0ABX3WD77_9NEIS</name>
<feature type="transmembrane region" description="Helical" evidence="6">
    <location>
        <begin position="35"/>
        <end position="55"/>
    </location>
</feature>
<organism evidence="7 8">
    <name type="scientific">Neisseria zoodegmatis</name>
    <dbReference type="NCBI Taxonomy" id="326523"/>
    <lineage>
        <taxon>Bacteria</taxon>
        <taxon>Pseudomonadati</taxon>
        <taxon>Pseudomonadota</taxon>
        <taxon>Betaproteobacteria</taxon>
        <taxon>Neisseriales</taxon>
        <taxon>Neisseriaceae</taxon>
        <taxon>Neisseria</taxon>
    </lineage>
</organism>
<dbReference type="InterPro" id="IPR031312">
    <property type="entry name" value="Na/sul_symport_CS"/>
</dbReference>
<keyword evidence="2" id="KW-0813">Transport</keyword>
<dbReference type="PROSITE" id="PS01271">
    <property type="entry name" value="NA_SULFATE"/>
    <property type="match status" value="1"/>
</dbReference>
<evidence type="ECO:0000313" key="8">
    <source>
        <dbReference type="Proteomes" id="UP000193466"/>
    </source>
</evidence>
<protein>
    <submittedName>
        <fullName evidence="7">Anion:sodium symporter</fullName>
    </submittedName>
</protein>
<evidence type="ECO:0000256" key="2">
    <source>
        <dbReference type="ARBA" id="ARBA00022448"/>
    </source>
</evidence>
<keyword evidence="5 6" id="KW-0472">Membrane</keyword>
<keyword evidence="3 6" id="KW-0812">Transmembrane</keyword>
<feature type="transmembrane region" description="Helical" evidence="6">
    <location>
        <begin position="196"/>
        <end position="218"/>
    </location>
</feature>
<dbReference type="PANTHER" id="PTHR10283:SF82">
    <property type="entry name" value="SOLUTE CARRIER FAMILY 13 MEMBER 2"/>
    <property type="match status" value="1"/>
</dbReference>
<dbReference type="PANTHER" id="PTHR10283">
    <property type="entry name" value="SOLUTE CARRIER FAMILY 13 MEMBER"/>
    <property type="match status" value="1"/>
</dbReference>
<evidence type="ECO:0000313" key="7">
    <source>
        <dbReference type="EMBL" id="OSI09811.1"/>
    </source>
</evidence>
<feature type="transmembrane region" description="Helical" evidence="6">
    <location>
        <begin position="301"/>
        <end position="325"/>
    </location>
</feature>
<proteinExistence type="predicted"/>